<dbReference type="GO" id="GO:0035251">
    <property type="term" value="F:UDP-glucosyltransferase activity"/>
    <property type="evidence" value="ECO:0007669"/>
    <property type="project" value="TreeGrafter"/>
</dbReference>
<evidence type="ECO:0000256" key="3">
    <source>
        <dbReference type="RuleBase" id="RU003718"/>
    </source>
</evidence>
<protein>
    <recommendedName>
        <fullName evidence="6">UDP-glycosyltransferases domain-containing protein</fullName>
    </recommendedName>
</protein>
<dbReference type="InterPro" id="IPR035595">
    <property type="entry name" value="UDP_glycos_trans_CS"/>
</dbReference>
<keyword evidence="5" id="KW-1185">Reference proteome</keyword>
<dbReference type="Gene3D" id="3.40.50.2000">
    <property type="entry name" value="Glycogen Phosphorylase B"/>
    <property type="match status" value="2"/>
</dbReference>
<organism evidence="4 5">
    <name type="scientific">Kalanchoe fedtschenkoi</name>
    <name type="common">Lavender scallops</name>
    <name type="synonym">South American air plant</name>
    <dbReference type="NCBI Taxonomy" id="63787"/>
    <lineage>
        <taxon>Eukaryota</taxon>
        <taxon>Viridiplantae</taxon>
        <taxon>Streptophyta</taxon>
        <taxon>Embryophyta</taxon>
        <taxon>Tracheophyta</taxon>
        <taxon>Spermatophyta</taxon>
        <taxon>Magnoliopsida</taxon>
        <taxon>eudicotyledons</taxon>
        <taxon>Gunneridae</taxon>
        <taxon>Pentapetalae</taxon>
        <taxon>Saxifragales</taxon>
        <taxon>Crassulaceae</taxon>
        <taxon>Kalanchoe</taxon>
    </lineage>
</organism>
<dbReference type="PROSITE" id="PS00375">
    <property type="entry name" value="UDPGT"/>
    <property type="match status" value="1"/>
</dbReference>
<dbReference type="PANTHER" id="PTHR48047:SF8">
    <property type="entry name" value="FLAVONOL 3-O-GLUCOSYLTRANSFERASE UGT89B1"/>
    <property type="match status" value="1"/>
</dbReference>
<name>A0A7N0VIP8_KALFE</name>
<comment type="similarity">
    <text evidence="1 3">Belongs to the UDP-glycosyltransferase family.</text>
</comment>
<dbReference type="AlphaFoldDB" id="A0A7N0VIP8"/>
<dbReference type="InterPro" id="IPR002213">
    <property type="entry name" value="UDP_glucos_trans"/>
</dbReference>
<evidence type="ECO:0000256" key="2">
    <source>
        <dbReference type="ARBA" id="ARBA00022679"/>
    </source>
</evidence>
<accession>A0A7N0VIP8</accession>
<dbReference type="PANTHER" id="PTHR48047">
    <property type="entry name" value="GLYCOSYLTRANSFERASE"/>
    <property type="match status" value="1"/>
</dbReference>
<dbReference type="OMA" id="YRTHKKG"/>
<dbReference type="Gramene" id="Kaladp0886s0003.1.v1.1">
    <property type="protein sequence ID" value="Kaladp0886s0003.1.v1.1.CDS.1"/>
    <property type="gene ID" value="Kaladp0886s0003.v1.1"/>
</dbReference>
<dbReference type="EnsemblPlants" id="Kaladp0886s0003.1.v1.1">
    <property type="protein sequence ID" value="Kaladp0886s0003.1.v1.1.CDS.1"/>
    <property type="gene ID" value="Kaladp0886s0003.v1.1"/>
</dbReference>
<dbReference type="CDD" id="cd03784">
    <property type="entry name" value="GT1_Gtf-like"/>
    <property type="match status" value="1"/>
</dbReference>
<sequence length="312" mass="33885">MPVPGEDLSAEFCFDNIPKCPKYPWWQISPMYRTYRHSAGSDPDPDSESVKDGFKANLESWGHVINTFDDVEGVYLDNLRKELGHDRVWAVGPLVLTRAGSVSPGLDADVARFLDTCDDDSVVYVAFGSQITLRNDQLAALAAGLEKSGVRFIWVAADGHVDGGYGSVPDGFETRVAGRGVVVRGWAPQAAILSHRAAGAFLTHCGWNSVVESIVAGVPMLTWPMGADQFSDATLVVNELMVGVRVCEGKASVPDSDELSRFLRDSVGRDSSFGSVLRERARKLKEKALEAVKDGGSSARGLNEMVRYLFDI</sequence>
<dbReference type="FunFam" id="3.40.50.2000:FF:000064">
    <property type="entry name" value="Glycosyltransferase"/>
    <property type="match status" value="1"/>
</dbReference>
<evidence type="ECO:0000313" key="4">
    <source>
        <dbReference type="EnsemblPlants" id="Kaladp0886s0003.1.v1.1.CDS.1"/>
    </source>
</evidence>
<keyword evidence="3" id="KW-0328">Glycosyltransferase</keyword>
<keyword evidence="2 3" id="KW-0808">Transferase</keyword>
<evidence type="ECO:0008006" key="6">
    <source>
        <dbReference type="Google" id="ProtNLM"/>
    </source>
</evidence>
<dbReference type="Proteomes" id="UP000594263">
    <property type="component" value="Unplaced"/>
</dbReference>
<evidence type="ECO:0000256" key="1">
    <source>
        <dbReference type="ARBA" id="ARBA00009995"/>
    </source>
</evidence>
<evidence type="ECO:0000313" key="5">
    <source>
        <dbReference type="Proteomes" id="UP000594263"/>
    </source>
</evidence>
<dbReference type="SUPFAM" id="SSF53756">
    <property type="entry name" value="UDP-Glycosyltransferase/glycogen phosphorylase"/>
    <property type="match status" value="1"/>
</dbReference>
<dbReference type="Pfam" id="PF00201">
    <property type="entry name" value="UDPGT"/>
    <property type="match status" value="1"/>
</dbReference>
<proteinExistence type="inferred from homology"/>
<reference evidence="4" key="1">
    <citation type="submission" date="2021-01" db="UniProtKB">
        <authorList>
            <consortium name="EnsemblPlants"/>
        </authorList>
    </citation>
    <scope>IDENTIFICATION</scope>
</reference>